<accession>A0AA97D959</accession>
<dbReference type="KEGG" id="carl:PXC00_01290"/>
<evidence type="ECO:0000256" key="5">
    <source>
        <dbReference type="HAMAP-Rule" id="MF_01114"/>
    </source>
</evidence>
<dbReference type="EMBL" id="CP135996">
    <property type="protein sequence ID" value="WOC32531.1"/>
    <property type="molecule type" value="Genomic_DNA"/>
</dbReference>
<feature type="domain" description="RecX third three-helical" evidence="7">
    <location>
        <begin position="151"/>
        <end position="193"/>
    </location>
</feature>
<proteinExistence type="inferred from homology"/>
<dbReference type="PANTHER" id="PTHR33602">
    <property type="entry name" value="REGULATORY PROTEIN RECX FAMILY PROTEIN"/>
    <property type="match status" value="1"/>
</dbReference>
<dbReference type="PANTHER" id="PTHR33602:SF1">
    <property type="entry name" value="REGULATORY PROTEIN RECX FAMILY PROTEIN"/>
    <property type="match status" value="1"/>
</dbReference>
<comment type="similarity">
    <text evidence="2 5">Belongs to the RecX family.</text>
</comment>
<evidence type="ECO:0000313" key="9">
    <source>
        <dbReference type="Proteomes" id="UP001300604"/>
    </source>
</evidence>
<evidence type="ECO:0000256" key="2">
    <source>
        <dbReference type="ARBA" id="ARBA00009695"/>
    </source>
</evidence>
<name>A0AA97D959_9FIRM</name>
<evidence type="ECO:0000256" key="3">
    <source>
        <dbReference type="ARBA" id="ARBA00018111"/>
    </source>
</evidence>
<gene>
    <name evidence="5" type="primary">recX</name>
    <name evidence="8" type="ORF">PXC00_01290</name>
</gene>
<organism evidence="8 9">
    <name type="scientific">Caproicibacterium argilliputei</name>
    <dbReference type="NCBI Taxonomy" id="3030016"/>
    <lineage>
        <taxon>Bacteria</taxon>
        <taxon>Bacillati</taxon>
        <taxon>Bacillota</taxon>
        <taxon>Clostridia</taxon>
        <taxon>Eubacteriales</taxon>
        <taxon>Oscillospiraceae</taxon>
        <taxon>Caproicibacterium</taxon>
    </lineage>
</organism>
<evidence type="ECO:0000256" key="4">
    <source>
        <dbReference type="ARBA" id="ARBA00022490"/>
    </source>
</evidence>
<dbReference type="InterPro" id="IPR053924">
    <property type="entry name" value="RecX_HTH_2nd"/>
</dbReference>
<dbReference type="GO" id="GO:0005737">
    <property type="term" value="C:cytoplasm"/>
    <property type="evidence" value="ECO:0007669"/>
    <property type="project" value="UniProtKB-SubCell"/>
</dbReference>
<comment type="subcellular location">
    <subcellularLocation>
        <location evidence="1 5">Cytoplasm</location>
    </subcellularLocation>
</comment>
<dbReference type="Pfam" id="PF02631">
    <property type="entry name" value="RecX_HTH2"/>
    <property type="match status" value="1"/>
</dbReference>
<dbReference type="Proteomes" id="UP001300604">
    <property type="component" value="Chromosome"/>
</dbReference>
<feature type="domain" description="RecX second three-helical" evidence="6">
    <location>
        <begin position="104"/>
        <end position="143"/>
    </location>
</feature>
<dbReference type="Gene3D" id="1.10.10.10">
    <property type="entry name" value="Winged helix-like DNA-binding domain superfamily/Winged helix DNA-binding domain"/>
    <property type="match status" value="3"/>
</dbReference>
<evidence type="ECO:0000259" key="6">
    <source>
        <dbReference type="Pfam" id="PF02631"/>
    </source>
</evidence>
<dbReference type="RefSeq" id="WP_275844607.1">
    <property type="nucleotide sequence ID" value="NZ_CP135996.1"/>
</dbReference>
<dbReference type="InterPro" id="IPR053925">
    <property type="entry name" value="RecX_HTH_3rd"/>
</dbReference>
<sequence>MELTAAEPRRHSMTALFLDGEYAVSVDTETLLQAGWKPGQDVTDEELHELLQQSDAHRAREKALYLLEHRSHSKKELEQKIARTVSPEAAQVAAQKMEDLGLVDDEDYAQRFARELYRKGCAKRRVCYELAHKGIAPEIVQQAADDNEPETQQAILRILQKKYRDLSDEKSQRRASAALQRLGYGYDEIRAALRRYNTNEDEWNG</sequence>
<evidence type="ECO:0000313" key="8">
    <source>
        <dbReference type="EMBL" id="WOC32531.1"/>
    </source>
</evidence>
<keyword evidence="9" id="KW-1185">Reference proteome</keyword>
<dbReference type="InterPro" id="IPR003783">
    <property type="entry name" value="Regulatory_RecX"/>
</dbReference>
<dbReference type="AlphaFoldDB" id="A0AA97D959"/>
<evidence type="ECO:0000256" key="1">
    <source>
        <dbReference type="ARBA" id="ARBA00004496"/>
    </source>
</evidence>
<keyword evidence="4 5" id="KW-0963">Cytoplasm</keyword>
<dbReference type="Pfam" id="PF21981">
    <property type="entry name" value="RecX_HTH3"/>
    <property type="match status" value="1"/>
</dbReference>
<evidence type="ECO:0000259" key="7">
    <source>
        <dbReference type="Pfam" id="PF21981"/>
    </source>
</evidence>
<comment type="function">
    <text evidence="5">Modulates RecA activity.</text>
</comment>
<protein>
    <recommendedName>
        <fullName evidence="3 5">Regulatory protein RecX</fullName>
    </recommendedName>
</protein>
<reference evidence="8" key="1">
    <citation type="submission" date="2023-09" db="EMBL/GenBank/DDBJ databases">
        <authorList>
            <person name="Zeng C."/>
        </authorList>
    </citation>
    <scope>NUCLEOTIDE SEQUENCE</scope>
    <source>
        <strain evidence="8">ZCY20-5</strain>
    </source>
</reference>
<dbReference type="GO" id="GO:0006282">
    <property type="term" value="P:regulation of DNA repair"/>
    <property type="evidence" value="ECO:0007669"/>
    <property type="project" value="UniProtKB-UniRule"/>
</dbReference>
<dbReference type="InterPro" id="IPR036388">
    <property type="entry name" value="WH-like_DNA-bd_sf"/>
</dbReference>
<reference evidence="8" key="2">
    <citation type="submission" date="2024-06" db="EMBL/GenBank/DDBJ databases">
        <title>Caproicibacterium argilliputei sp. nov, a novel caproic acid producing anaerobic bacterium isolated from pit mud.</title>
        <authorList>
            <person name="Xia S."/>
        </authorList>
    </citation>
    <scope>NUCLEOTIDE SEQUENCE</scope>
    <source>
        <strain evidence="8">ZCY20-5</strain>
    </source>
</reference>
<dbReference type="HAMAP" id="MF_01114">
    <property type="entry name" value="RecX"/>
    <property type="match status" value="1"/>
</dbReference>